<feature type="transmembrane region" description="Helical" evidence="7">
    <location>
        <begin position="648"/>
        <end position="671"/>
    </location>
</feature>
<dbReference type="CDD" id="cd00067">
    <property type="entry name" value="GAL4"/>
    <property type="match status" value="1"/>
</dbReference>
<sequence length="815" mass="90877">MAAQNHAQLNQQGSVDHVRLTRNVDRERQPSERAEDFDWQASRRDGNGSDQTSEIVEPPSKRKRVALACSVCRARKSKCNGKRPKCSLCEELGFECRYLQSSAYSNVIIGKEYLSSLEDRLKLVESRVTTLENVSPNDLSKVTIPGTLSDAGSTDTAQQETASLRDDSLDNAESTEDPIDGMAAVTFAREDDCASFGPSSNIAFLGHLSRTVARLSHASQPWRPSPAEDNPHSGGYTGAFFNFSRASSPALQNPATPQDKVNIYALPTNSVSRELLGRYFSNTGLLFPYIHERSFMATFDQASEENFKGVRRSWLALLNIMLAHAVVHPSDLRETSRSDESAVRRTTESEIYFRRASGLCNHQIANGKGTSIEVVQFLLLVGQYLQGTQRSVQTWVTHGFAVRAAFQLGLHSSDLARSFSPLDQEIWKKTWFGCVILDRTLSMTFGRPPAIPESYIQLDLPIPYATLQQPMTTAEKGDALSILFFNSTITLYRILYTIIDQLYGNNIACSFKPSAAETVARVYKIESQLSEWQQGLPPELRLITTADLATEILPPEDDTAVEAWQNLRLRFILTLRYTNIRILLHRPILVKFLEGFDTSPNNHEMSLLRQVGTNSIQIAIQSAKEIIGLVHSAVRSSSLSKKRGLLGAWWFSLYYTFNAALVLVGCVLIHINQNGSDNQWNARLPNSTQDMFQYLDLSIEALRDLDSDYRVVARCRDYLEQLVQVVQALAVGQGLLAESAERRIRFVPNNLFDNPNGSGTSGFIPGETVALGDGSFNNRHSPLGMELGEFMLDGDLNFLSNHLFEYNNPGSEDMI</sequence>
<evidence type="ECO:0000256" key="5">
    <source>
        <dbReference type="ARBA" id="ARBA00023242"/>
    </source>
</evidence>
<keyword evidence="10" id="KW-1185">Reference proteome</keyword>
<dbReference type="PANTHER" id="PTHR47424:SF3">
    <property type="entry name" value="REGULATORY PROTEIN GAL4"/>
    <property type="match status" value="1"/>
</dbReference>
<dbReference type="EMBL" id="KZ613972">
    <property type="protein sequence ID" value="PMD29652.1"/>
    <property type="molecule type" value="Genomic_DNA"/>
</dbReference>
<dbReference type="GO" id="GO:0000435">
    <property type="term" value="P:positive regulation of transcription from RNA polymerase II promoter by galactose"/>
    <property type="evidence" value="ECO:0007669"/>
    <property type="project" value="TreeGrafter"/>
</dbReference>
<dbReference type="InterPro" id="IPR036864">
    <property type="entry name" value="Zn2-C6_fun-type_DNA-bd_sf"/>
</dbReference>
<evidence type="ECO:0000256" key="7">
    <source>
        <dbReference type="SAM" id="Phobius"/>
    </source>
</evidence>
<dbReference type="PROSITE" id="PS00463">
    <property type="entry name" value="ZN2_CY6_FUNGAL_1"/>
    <property type="match status" value="1"/>
</dbReference>
<dbReference type="Pfam" id="PF00172">
    <property type="entry name" value="Zn_clus"/>
    <property type="match status" value="1"/>
</dbReference>
<keyword evidence="4" id="KW-0804">Transcription</keyword>
<dbReference type="Gene3D" id="4.10.240.10">
    <property type="entry name" value="Zn(2)-C6 fungal-type DNA-binding domain"/>
    <property type="match status" value="1"/>
</dbReference>
<keyword evidence="5" id="KW-0539">Nucleus</keyword>
<keyword evidence="3" id="KW-0238">DNA-binding</keyword>
<gene>
    <name evidence="9" type="ORF">L207DRAFT_574047</name>
</gene>
<feature type="compositionally biased region" description="Polar residues" evidence="6">
    <location>
        <begin position="1"/>
        <end position="14"/>
    </location>
</feature>
<dbReference type="CDD" id="cd12148">
    <property type="entry name" value="fungal_TF_MHR"/>
    <property type="match status" value="1"/>
</dbReference>
<dbReference type="InterPro" id="IPR001138">
    <property type="entry name" value="Zn2Cys6_DnaBD"/>
</dbReference>
<evidence type="ECO:0000256" key="2">
    <source>
        <dbReference type="ARBA" id="ARBA00023015"/>
    </source>
</evidence>
<keyword evidence="7" id="KW-0472">Membrane</keyword>
<evidence type="ECO:0000313" key="9">
    <source>
        <dbReference type="EMBL" id="PMD29652.1"/>
    </source>
</evidence>
<dbReference type="SMART" id="SM00906">
    <property type="entry name" value="Fungal_trans"/>
    <property type="match status" value="1"/>
</dbReference>
<evidence type="ECO:0000313" key="10">
    <source>
        <dbReference type="Proteomes" id="UP000235786"/>
    </source>
</evidence>
<dbReference type="AlphaFoldDB" id="A0A2J6QTR2"/>
<dbReference type="STRING" id="1149755.A0A2J6QTR2"/>
<reference evidence="9 10" key="1">
    <citation type="submission" date="2016-04" db="EMBL/GenBank/DDBJ databases">
        <title>A degradative enzymes factory behind the ericoid mycorrhizal symbiosis.</title>
        <authorList>
            <consortium name="DOE Joint Genome Institute"/>
            <person name="Martino E."/>
            <person name="Morin E."/>
            <person name="Grelet G."/>
            <person name="Kuo A."/>
            <person name="Kohler A."/>
            <person name="Daghino S."/>
            <person name="Barry K."/>
            <person name="Choi C."/>
            <person name="Cichocki N."/>
            <person name="Clum A."/>
            <person name="Copeland A."/>
            <person name="Hainaut M."/>
            <person name="Haridas S."/>
            <person name="Labutti K."/>
            <person name="Lindquist E."/>
            <person name="Lipzen A."/>
            <person name="Khouja H.-R."/>
            <person name="Murat C."/>
            <person name="Ohm R."/>
            <person name="Olson A."/>
            <person name="Spatafora J."/>
            <person name="Veneault-Fourrey C."/>
            <person name="Henrissat B."/>
            <person name="Grigoriev I."/>
            <person name="Martin F."/>
            <person name="Perotto S."/>
        </authorList>
    </citation>
    <scope>NUCLEOTIDE SEQUENCE [LARGE SCALE GENOMIC DNA]</scope>
    <source>
        <strain evidence="9 10">F</strain>
    </source>
</reference>
<dbReference type="InterPro" id="IPR007219">
    <property type="entry name" value="XnlR_reg_dom"/>
</dbReference>
<accession>A0A2J6QTR2</accession>
<dbReference type="GO" id="GO:0006351">
    <property type="term" value="P:DNA-templated transcription"/>
    <property type="evidence" value="ECO:0007669"/>
    <property type="project" value="InterPro"/>
</dbReference>
<dbReference type="PANTHER" id="PTHR47424">
    <property type="entry name" value="REGULATORY PROTEIN GAL4"/>
    <property type="match status" value="1"/>
</dbReference>
<feature type="region of interest" description="Disordered" evidence="6">
    <location>
        <begin position="1"/>
        <end position="59"/>
    </location>
</feature>
<organism evidence="9 10">
    <name type="scientific">Hyaloscypha variabilis (strain UAMH 11265 / GT02V1 / F)</name>
    <name type="common">Meliniomyces variabilis</name>
    <dbReference type="NCBI Taxonomy" id="1149755"/>
    <lineage>
        <taxon>Eukaryota</taxon>
        <taxon>Fungi</taxon>
        <taxon>Dikarya</taxon>
        <taxon>Ascomycota</taxon>
        <taxon>Pezizomycotina</taxon>
        <taxon>Leotiomycetes</taxon>
        <taxon>Helotiales</taxon>
        <taxon>Hyaloscyphaceae</taxon>
        <taxon>Hyaloscypha</taxon>
        <taxon>Hyaloscypha variabilis</taxon>
    </lineage>
</organism>
<proteinExistence type="predicted"/>
<dbReference type="SUPFAM" id="SSF57701">
    <property type="entry name" value="Zn2/Cys6 DNA-binding domain"/>
    <property type="match status" value="1"/>
</dbReference>
<feature type="domain" description="Zn(2)-C6 fungal-type" evidence="8">
    <location>
        <begin position="68"/>
        <end position="98"/>
    </location>
</feature>
<dbReference type="GO" id="GO:0000978">
    <property type="term" value="F:RNA polymerase II cis-regulatory region sequence-specific DNA binding"/>
    <property type="evidence" value="ECO:0007669"/>
    <property type="project" value="TreeGrafter"/>
</dbReference>
<keyword evidence="1" id="KW-0479">Metal-binding</keyword>
<dbReference type="GO" id="GO:0005634">
    <property type="term" value="C:nucleus"/>
    <property type="evidence" value="ECO:0007669"/>
    <property type="project" value="TreeGrafter"/>
</dbReference>
<evidence type="ECO:0000256" key="4">
    <source>
        <dbReference type="ARBA" id="ARBA00023163"/>
    </source>
</evidence>
<dbReference type="Proteomes" id="UP000235786">
    <property type="component" value="Unassembled WGS sequence"/>
</dbReference>
<feature type="compositionally biased region" description="Polar residues" evidence="6">
    <location>
        <begin position="150"/>
        <end position="162"/>
    </location>
</feature>
<dbReference type="OrthoDB" id="3364175at2759"/>
<feature type="region of interest" description="Disordered" evidence="6">
    <location>
        <begin position="141"/>
        <end position="177"/>
    </location>
</feature>
<keyword evidence="7" id="KW-1133">Transmembrane helix</keyword>
<dbReference type="Pfam" id="PF04082">
    <property type="entry name" value="Fungal_trans"/>
    <property type="match status" value="1"/>
</dbReference>
<dbReference type="SMART" id="SM00066">
    <property type="entry name" value="GAL4"/>
    <property type="match status" value="1"/>
</dbReference>
<evidence type="ECO:0000256" key="3">
    <source>
        <dbReference type="ARBA" id="ARBA00023125"/>
    </source>
</evidence>
<evidence type="ECO:0000256" key="1">
    <source>
        <dbReference type="ARBA" id="ARBA00022723"/>
    </source>
</evidence>
<name>A0A2J6QTR2_HYAVF</name>
<evidence type="ECO:0000256" key="6">
    <source>
        <dbReference type="SAM" id="MobiDB-lite"/>
    </source>
</evidence>
<dbReference type="GO" id="GO:0008270">
    <property type="term" value="F:zinc ion binding"/>
    <property type="evidence" value="ECO:0007669"/>
    <property type="project" value="InterPro"/>
</dbReference>
<dbReference type="InterPro" id="IPR051127">
    <property type="entry name" value="Fungal_SecMet_Regulators"/>
</dbReference>
<dbReference type="GO" id="GO:0000981">
    <property type="term" value="F:DNA-binding transcription factor activity, RNA polymerase II-specific"/>
    <property type="evidence" value="ECO:0007669"/>
    <property type="project" value="InterPro"/>
</dbReference>
<evidence type="ECO:0000259" key="8">
    <source>
        <dbReference type="PROSITE" id="PS50048"/>
    </source>
</evidence>
<keyword evidence="7" id="KW-0812">Transmembrane</keyword>
<dbReference type="PROSITE" id="PS50048">
    <property type="entry name" value="ZN2_CY6_FUNGAL_2"/>
    <property type="match status" value="1"/>
</dbReference>
<protein>
    <recommendedName>
        <fullName evidence="8">Zn(2)-C6 fungal-type domain-containing protein</fullName>
    </recommendedName>
</protein>
<keyword evidence="2" id="KW-0805">Transcription regulation</keyword>
<feature type="compositionally biased region" description="Basic and acidic residues" evidence="6">
    <location>
        <begin position="16"/>
        <end position="47"/>
    </location>
</feature>